<evidence type="ECO:0000313" key="2">
    <source>
        <dbReference type="Proteomes" id="UP000076837"/>
    </source>
</evidence>
<evidence type="ECO:0000313" key="1">
    <source>
        <dbReference type="EMBL" id="KZM27931.1"/>
    </source>
</evidence>
<keyword evidence="2" id="KW-1185">Reference proteome</keyword>
<gene>
    <name evidence="1" type="ORF">ST47_g920</name>
</gene>
<sequence length="160" mass="18067">MPPHVPLKRQDAAVSFDPYSALSYSKRPGDSGPSSASDEVVECAKQLYLMNPAFDEAAARSAAEDAFDLKTTLKNDWYKLSTEHSISILARAILDSSDLISRVLPVRIEYPYDRKLPLRLKLKAAVVVLQSLCKMRVTLDESLNHHHEPKYTCEKQFLQF</sequence>
<dbReference type="Proteomes" id="UP000076837">
    <property type="component" value="Unassembled WGS sequence"/>
</dbReference>
<dbReference type="EMBL" id="JYNV01000042">
    <property type="protein sequence ID" value="KZM27931.1"/>
    <property type="molecule type" value="Genomic_DNA"/>
</dbReference>
<comment type="caution">
    <text evidence="1">The sequence shown here is derived from an EMBL/GenBank/DDBJ whole genome shotgun (WGS) entry which is preliminary data.</text>
</comment>
<accession>A0A163LMM7</accession>
<name>A0A163LMM7_DIDRA</name>
<protein>
    <submittedName>
        <fullName evidence="1">Uncharacterized protein</fullName>
    </submittedName>
</protein>
<dbReference type="AlphaFoldDB" id="A0A163LMM7"/>
<organism evidence="1 2">
    <name type="scientific">Didymella rabiei</name>
    <name type="common">Chickpea ascochyta blight fungus</name>
    <name type="synonym">Mycosphaerella rabiei</name>
    <dbReference type="NCBI Taxonomy" id="5454"/>
    <lineage>
        <taxon>Eukaryota</taxon>
        <taxon>Fungi</taxon>
        <taxon>Dikarya</taxon>
        <taxon>Ascomycota</taxon>
        <taxon>Pezizomycotina</taxon>
        <taxon>Dothideomycetes</taxon>
        <taxon>Pleosporomycetidae</taxon>
        <taxon>Pleosporales</taxon>
        <taxon>Pleosporineae</taxon>
        <taxon>Didymellaceae</taxon>
        <taxon>Ascochyta</taxon>
    </lineage>
</organism>
<reference evidence="1 2" key="1">
    <citation type="journal article" date="2016" name="Sci. Rep.">
        <title>Draft genome sequencing and secretome analysis of fungal phytopathogen Ascochyta rabiei provides insight into the necrotrophic effector repertoire.</title>
        <authorList>
            <person name="Verma S."/>
            <person name="Gazara R.K."/>
            <person name="Nizam S."/>
            <person name="Parween S."/>
            <person name="Chattopadhyay D."/>
            <person name="Verma P.K."/>
        </authorList>
    </citation>
    <scope>NUCLEOTIDE SEQUENCE [LARGE SCALE GENOMIC DNA]</scope>
    <source>
        <strain evidence="1 2">ArDII</strain>
    </source>
</reference>
<proteinExistence type="predicted"/>